<gene>
    <name evidence="1" type="ORF">PSP31121_05709</name>
</gene>
<reference evidence="1 2" key="1">
    <citation type="submission" date="2019-08" db="EMBL/GenBank/DDBJ databases">
        <authorList>
            <person name="Peeters C."/>
        </authorList>
    </citation>
    <scope>NUCLEOTIDE SEQUENCE [LARGE SCALE GENOMIC DNA]</scope>
    <source>
        <strain evidence="1 2">LMG 31121</strain>
    </source>
</reference>
<name>A0A5E5BP32_9BURK</name>
<proteinExistence type="predicted"/>
<evidence type="ECO:0000313" key="2">
    <source>
        <dbReference type="Proteomes" id="UP000335538"/>
    </source>
</evidence>
<evidence type="ECO:0000313" key="1">
    <source>
        <dbReference type="EMBL" id="VVE86070.1"/>
    </source>
</evidence>
<protein>
    <submittedName>
        <fullName evidence="1">Uncharacterized protein</fullName>
    </submittedName>
</protein>
<sequence length="36" mass="4220">MLHISLMAVTMLLGWRNRADLFRFGRLCRSDKPSAR</sequence>
<dbReference type="EMBL" id="CABPSR010000092">
    <property type="protein sequence ID" value="VVE86070.1"/>
    <property type="molecule type" value="Genomic_DNA"/>
</dbReference>
<accession>A0A5E5BP32</accession>
<organism evidence="1 2">
    <name type="scientific">Pandoraea sputorum</name>
    <dbReference type="NCBI Taxonomy" id="93222"/>
    <lineage>
        <taxon>Bacteria</taxon>
        <taxon>Pseudomonadati</taxon>
        <taxon>Pseudomonadota</taxon>
        <taxon>Betaproteobacteria</taxon>
        <taxon>Burkholderiales</taxon>
        <taxon>Burkholderiaceae</taxon>
        <taxon>Pandoraea</taxon>
    </lineage>
</organism>
<dbReference type="Proteomes" id="UP000335538">
    <property type="component" value="Unassembled WGS sequence"/>
</dbReference>
<dbReference type="AlphaFoldDB" id="A0A5E5BP32"/>